<protein>
    <submittedName>
        <fullName evidence="2">Glycosyl transferase family 2</fullName>
    </submittedName>
</protein>
<evidence type="ECO:0000256" key="1">
    <source>
        <dbReference type="SAM" id="Coils"/>
    </source>
</evidence>
<dbReference type="AlphaFoldDB" id="A0AB73TKK3"/>
<organism evidence="2 3">
    <name type="scientific">Enterococcus faecium</name>
    <name type="common">Streptococcus faecium</name>
    <dbReference type="NCBI Taxonomy" id="1352"/>
    <lineage>
        <taxon>Bacteria</taxon>
        <taxon>Bacillati</taxon>
        <taxon>Bacillota</taxon>
        <taxon>Bacilli</taxon>
        <taxon>Lactobacillales</taxon>
        <taxon>Enterococcaceae</taxon>
        <taxon>Enterococcus</taxon>
    </lineage>
</organism>
<evidence type="ECO:0000313" key="3">
    <source>
        <dbReference type="Proteomes" id="UP000249070"/>
    </source>
</evidence>
<keyword evidence="2" id="KW-0808">Transferase</keyword>
<keyword evidence="1" id="KW-0175">Coiled coil</keyword>
<sequence length="226" mass="26134">FIDSNAVVKTVNDCYLFDGKEIPEFALTDISGKEVTIHCHYRFIGELTPTMKELLETIRPMAEVTKQLSEKNDELERENQHLLEENTRLDHTLKTTTNRYCTLLESDEWTIKHRLGRRKKKTSKKIQEKELSICIDEKIWDAETKILKIIGWGIANSDRQPLSYKLSADQSPFFEAIPVSRDEVNQAEQLAKGTEAGFELRILCEQERSFLVEAVAQNGQSWIIEM</sequence>
<name>A0AB73TKK3_ENTFC</name>
<accession>A0AB73TKK3</accession>
<feature type="non-terminal residue" evidence="2">
    <location>
        <position position="1"/>
    </location>
</feature>
<proteinExistence type="predicted"/>
<dbReference type="Proteomes" id="UP000249070">
    <property type="component" value="Unassembled WGS sequence"/>
</dbReference>
<reference evidence="2 3" key="1">
    <citation type="submission" date="2018-05" db="EMBL/GenBank/DDBJ databases">
        <title>Vancomycin-resistant Enterococcus faecium strain from Chelyabinsk, Russia.</title>
        <authorList>
            <person name="Gostev V."/>
            <person name="Goncharov A."/>
            <person name="Kolodzhieva V."/>
            <person name="Suvorov A."/>
            <person name="Sidorenko S."/>
            <person name="Zueva L."/>
        </authorList>
    </citation>
    <scope>NUCLEOTIDE SEQUENCE [LARGE SCALE GENOMIC DNA]</scope>
    <source>
        <strain evidence="2 3">20</strain>
    </source>
</reference>
<gene>
    <name evidence="2" type="ORF">DKP91_17580</name>
</gene>
<feature type="coiled-coil region" evidence="1">
    <location>
        <begin position="61"/>
        <end position="92"/>
    </location>
</feature>
<evidence type="ECO:0000313" key="2">
    <source>
        <dbReference type="EMBL" id="PZM50934.1"/>
    </source>
</evidence>
<dbReference type="GO" id="GO:0016740">
    <property type="term" value="F:transferase activity"/>
    <property type="evidence" value="ECO:0007669"/>
    <property type="project" value="UniProtKB-KW"/>
</dbReference>
<comment type="caution">
    <text evidence="2">The sequence shown here is derived from an EMBL/GenBank/DDBJ whole genome shotgun (WGS) entry which is preliminary data.</text>
</comment>
<dbReference type="EMBL" id="QHGU01000341">
    <property type="protein sequence ID" value="PZM50934.1"/>
    <property type="molecule type" value="Genomic_DNA"/>
</dbReference>